<evidence type="ECO:0000313" key="3">
    <source>
        <dbReference type="Proteomes" id="UP001596513"/>
    </source>
</evidence>
<sequence>MVAPFPGLPDAPPLSSAKTNSFPKTWALLVLSLLNVAGCRPRDGRADVMQRPLMHTGFETPASDSTRQASPARTSDKAHSGRVSVRVDAHQEYSASYRAALGTLCDHRPRRFTVGAWVWVPNWEADATLVLSITNPGDSIPLLSQRVYLSDAGPYKAWKYINRNVDLPASISSTSRVALTFSGASTGNDAVYADDLELSELW</sequence>
<accession>A0ABW2UC33</accession>
<organism evidence="2 3">
    <name type="scientific">Hymenobacter humi</name>
    <dbReference type="NCBI Taxonomy" id="1411620"/>
    <lineage>
        <taxon>Bacteria</taxon>
        <taxon>Pseudomonadati</taxon>
        <taxon>Bacteroidota</taxon>
        <taxon>Cytophagia</taxon>
        <taxon>Cytophagales</taxon>
        <taxon>Hymenobacteraceae</taxon>
        <taxon>Hymenobacter</taxon>
    </lineage>
</organism>
<dbReference type="Proteomes" id="UP001596513">
    <property type="component" value="Unassembled WGS sequence"/>
</dbReference>
<gene>
    <name evidence="2" type="ORF">ACFQT0_21430</name>
</gene>
<evidence type="ECO:0008006" key="4">
    <source>
        <dbReference type="Google" id="ProtNLM"/>
    </source>
</evidence>
<keyword evidence="3" id="KW-1185">Reference proteome</keyword>
<protein>
    <recommendedName>
        <fullName evidence="4">CBM-cenC domain-containing protein</fullName>
    </recommendedName>
</protein>
<feature type="compositionally biased region" description="Basic and acidic residues" evidence="1">
    <location>
        <begin position="74"/>
        <end position="84"/>
    </location>
</feature>
<proteinExistence type="predicted"/>
<evidence type="ECO:0000256" key="1">
    <source>
        <dbReference type="SAM" id="MobiDB-lite"/>
    </source>
</evidence>
<dbReference type="EMBL" id="JBHTEK010000001">
    <property type="protein sequence ID" value="MFC7669641.1"/>
    <property type="molecule type" value="Genomic_DNA"/>
</dbReference>
<reference evidence="3" key="1">
    <citation type="journal article" date="2019" name="Int. J. Syst. Evol. Microbiol.">
        <title>The Global Catalogue of Microorganisms (GCM) 10K type strain sequencing project: providing services to taxonomists for standard genome sequencing and annotation.</title>
        <authorList>
            <consortium name="The Broad Institute Genomics Platform"/>
            <consortium name="The Broad Institute Genome Sequencing Center for Infectious Disease"/>
            <person name="Wu L."/>
            <person name="Ma J."/>
        </authorList>
    </citation>
    <scope>NUCLEOTIDE SEQUENCE [LARGE SCALE GENOMIC DNA]</scope>
    <source>
        <strain evidence="3">JCM 19635</strain>
    </source>
</reference>
<dbReference type="Gene3D" id="2.60.120.260">
    <property type="entry name" value="Galactose-binding domain-like"/>
    <property type="match status" value="1"/>
</dbReference>
<comment type="caution">
    <text evidence="2">The sequence shown here is derived from an EMBL/GenBank/DDBJ whole genome shotgun (WGS) entry which is preliminary data.</text>
</comment>
<dbReference type="RefSeq" id="WP_380205132.1">
    <property type="nucleotide sequence ID" value="NZ_JBHTEK010000001.1"/>
</dbReference>
<evidence type="ECO:0000313" key="2">
    <source>
        <dbReference type="EMBL" id="MFC7669641.1"/>
    </source>
</evidence>
<feature type="region of interest" description="Disordered" evidence="1">
    <location>
        <begin position="56"/>
        <end position="84"/>
    </location>
</feature>
<name>A0ABW2UC33_9BACT</name>
<feature type="compositionally biased region" description="Polar residues" evidence="1">
    <location>
        <begin position="62"/>
        <end position="73"/>
    </location>
</feature>